<dbReference type="PANTHER" id="PTHR33048:SF96">
    <property type="entry name" value="INTEGRAL MEMBRANE PROTEIN"/>
    <property type="match status" value="1"/>
</dbReference>
<keyword evidence="3 6" id="KW-1133">Transmembrane helix</keyword>
<evidence type="ECO:0000259" key="7">
    <source>
        <dbReference type="Pfam" id="PF20684"/>
    </source>
</evidence>
<comment type="caution">
    <text evidence="8">The sequence shown here is derived from an EMBL/GenBank/DDBJ whole genome shotgun (WGS) entry which is preliminary data.</text>
</comment>
<evidence type="ECO:0000256" key="4">
    <source>
        <dbReference type="ARBA" id="ARBA00023136"/>
    </source>
</evidence>
<name>A0A7C8MFK1_9PLEO</name>
<dbReference type="InterPro" id="IPR049326">
    <property type="entry name" value="Rhodopsin_dom_fungi"/>
</dbReference>
<dbReference type="Pfam" id="PF20684">
    <property type="entry name" value="Fung_rhodopsin"/>
    <property type="match status" value="1"/>
</dbReference>
<feature type="transmembrane region" description="Helical" evidence="6">
    <location>
        <begin position="204"/>
        <end position="224"/>
    </location>
</feature>
<dbReference type="PANTHER" id="PTHR33048">
    <property type="entry name" value="PTH11-LIKE INTEGRAL MEMBRANE PROTEIN (AFU_ORTHOLOGUE AFUA_5G11245)"/>
    <property type="match status" value="1"/>
</dbReference>
<keyword evidence="2 6" id="KW-0812">Transmembrane</keyword>
<accession>A0A7C8MFK1</accession>
<dbReference type="InterPro" id="IPR052337">
    <property type="entry name" value="SAT4-like"/>
</dbReference>
<feature type="transmembrane region" description="Helical" evidence="6">
    <location>
        <begin position="51"/>
        <end position="70"/>
    </location>
</feature>
<gene>
    <name evidence="8" type="ORF">BDV95DRAFT_604345</name>
</gene>
<dbReference type="EMBL" id="JAADJZ010000006">
    <property type="protein sequence ID" value="KAF2874143.1"/>
    <property type="molecule type" value="Genomic_DNA"/>
</dbReference>
<comment type="subcellular location">
    <subcellularLocation>
        <location evidence="1">Membrane</location>
        <topology evidence="1">Multi-pass membrane protein</topology>
    </subcellularLocation>
</comment>
<keyword evidence="4 6" id="KW-0472">Membrane</keyword>
<evidence type="ECO:0000256" key="5">
    <source>
        <dbReference type="ARBA" id="ARBA00038359"/>
    </source>
</evidence>
<evidence type="ECO:0000256" key="1">
    <source>
        <dbReference type="ARBA" id="ARBA00004141"/>
    </source>
</evidence>
<reference evidence="8 9" key="1">
    <citation type="submission" date="2020-01" db="EMBL/GenBank/DDBJ databases">
        <authorList>
            <consortium name="DOE Joint Genome Institute"/>
            <person name="Haridas S."/>
            <person name="Albert R."/>
            <person name="Binder M."/>
            <person name="Bloem J."/>
            <person name="Labutti K."/>
            <person name="Salamov A."/>
            <person name="Andreopoulos B."/>
            <person name="Baker S.E."/>
            <person name="Barry K."/>
            <person name="Bills G."/>
            <person name="Bluhm B.H."/>
            <person name="Cannon C."/>
            <person name="Castanera R."/>
            <person name="Culley D.E."/>
            <person name="Daum C."/>
            <person name="Ezra D."/>
            <person name="Gonzalez J.B."/>
            <person name="Henrissat B."/>
            <person name="Kuo A."/>
            <person name="Liang C."/>
            <person name="Lipzen A."/>
            <person name="Lutzoni F."/>
            <person name="Magnuson J."/>
            <person name="Mondo S."/>
            <person name="Nolan M."/>
            <person name="Ohm R."/>
            <person name="Pangilinan J."/>
            <person name="Park H.-J.H."/>
            <person name="Ramirez L."/>
            <person name="Alfaro M."/>
            <person name="Sun H."/>
            <person name="Tritt A."/>
            <person name="Yoshinaga Y."/>
            <person name="Zwiers L.-H.L."/>
            <person name="Turgeon B.G."/>
            <person name="Goodwin S.B."/>
            <person name="Spatafora J.W."/>
            <person name="Crous P.W."/>
            <person name="Grigoriev I.V."/>
        </authorList>
    </citation>
    <scope>NUCLEOTIDE SEQUENCE [LARGE SCALE GENOMIC DNA]</scope>
    <source>
        <strain evidence="8 9">CBS 611.86</strain>
    </source>
</reference>
<comment type="similarity">
    <text evidence="5">Belongs to the SAT4 family.</text>
</comment>
<evidence type="ECO:0000256" key="6">
    <source>
        <dbReference type="SAM" id="Phobius"/>
    </source>
</evidence>
<feature type="transmembrane region" description="Helical" evidence="6">
    <location>
        <begin position="244"/>
        <end position="265"/>
    </location>
</feature>
<evidence type="ECO:0000313" key="9">
    <source>
        <dbReference type="Proteomes" id="UP000481861"/>
    </source>
</evidence>
<sequence>MANPTSASFYAALTFYSLVILLCSAWTAVILRLYVRFFITKNPGWDDGTMLLTLCLFTSYCSFILAIATLKHIPKGESFVQILVFIQLGELFYILTTTLLKISLGLFFLRLLTSPWQVRLFHTILAISALYGSVYFLISLFQCGNPNKLADNLMGSKKCLPKDFQLAAGYIYGVINVLADWTFVLVPICILVESDMERRAKISVGIVMGLGAVGSISSILRMVYLPGLHFSGSITAASVKATLWATAEPGTGIIAASIAVLRPLFRQITFKVRDKLSAAKSTRSGTSTQATSDMYGTIALVLDISPVAPTAKRVLWYSAELDDEDGAWETDVRLERAQIGTVVHMRMRDSGYYDLGPPVPPKP</sequence>
<keyword evidence="9" id="KW-1185">Reference proteome</keyword>
<feature type="domain" description="Rhodopsin" evidence="7">
    <location>
        <begin position="31"/>
        <end position="266"/>
    </location>
</feature>
<organism evidence="8 9">
    <name type="scientific">Massariosphaeria phaeospora</name>
    <dbReference type="NCBI Taxonomy" id="100035"/>
    <lineage>
        <taxon>Eukaryota</taxon>
        <taxon>Fungi</taxon>
        <taxon>Dikarya</taxon>
        <taxon>Ascomycota</taxon>
        <taxon>Pezizomycotina</taxon>
        <taxon>Dothideomycetes</taxon>
        <taxon>Pleosporomycetidae</taxon>
        <taxon>Pleosporales</taxon>
        <taxon>Pleosporales incertae sedis</taxon>
        <taxon>Massariosphaeria</taxon>
    </lineage>
</organism>
<dbReference type="OrthoDB" id="4682787at2759"/>
<dbReference type="Proteomes" id="UP000481861">
    <property type="component" value="Unassembled WGS sequence"/>
</dbReference>
<feature type="transmembrane region" description="Helical" evidence="6">
    <location>
        <begin position="120"/>
        <end position="141"/>
    </location>
</feature>
<dbReference type="GO" id="GO:0016020">
    <property type="term" value="C:membrane"/>
    <property type="evidence" value="ECO:0007669"/>
    <property type="project" value="UniProtKB-SubCell"/>
</dbReference>
<dbReference type="AlphaFoldDB" id="A0A7C8MFK1"/>
<feature type="transmembrane region" description="Helical" evidence="6">
    <location>
        <begin position="15"/>
        <end position="39"/>
    </location>
</feature>
<evidence type="ECO:0000313" key="8">
    <source>
        <dbReference type="EMBL" id="KAF2874143.1"/>
    </source>
</evidence>
<evidence type="ECO:0000256" key="3">
    <source>
        <dbReference type="ARBA" id="ARBA00022989"/>
    </source>
</evidence>
<proteinExistence type="inferred from homology"/>
<evidence type="ECO:0000256" key="2">
    <source>
        <dbReference type="ARBA" id="ARBA00022692"/>
    </source>
</evidence>
<protein>
    <recommendedName>
        <fullName evidence="7">Rhodopsin domain-containing protein</fullName>
    </recommendedName>
</protein>
<feature type="transmembrane region" description="Helical" evidence="6">
    <location>
        <begin position="82"/>
        <end position="108"/>
    </location>
</feature>
<feature type="transmembrane region" description="Helical" evidence="6">
    <location>
        <begin position="170"/>
        <end position="192"/>
    </location>
</feature>